<organism evidence="3">
    <name type="scientific">Aureococcus anophagefferens</name>
    <name type="common">Harmful bloom alga</name>
    <dbReference type="NCBI Taxonomy" id="44056"/>
    <lineage>
        <taxon>Eukaryota</taxon>
        <taxon>Sar</taxon>
        <taxon>Stramenopiles</taxon>
        <taxon>Ochrophyta</taxon>
        <taxon>Pelagophyceae</taxon>
        <taxon>Pelagomonadales</taxon>
        <taxon>Pelagomonadaceae</taxon>
        <taxon>Aureococcus</taxon>
    </lineage>
</organism>
<dbReference type="Proteomes" id="UP000002729">
    <property type="component" value="Unassembled WGS sequence"/>
</dbReference>
<dbReference type="GO" id="GO:0006406">
    <property type="term" value="P:mRNA export from nucleus"/>
    <property type="evidence" value="ECO:0007669"/>
    <property type="project" value="TreeGrafter"/>
</dbReference>
<dbReference type="EMBL" id="GL833154">
    <property type="protein sequence ID" value="EGB04192.1"/>
    <property type="molecule type" value="Genomic_DNA"/>
</dbReference>
<sequence length="631" mass="70635">MWLRNVEMQIFEAVEDSELMAHAQDDTELFQMQQEPKESVAMGPRTRPPKLWLYLASDLHQDCQEFSMAIWAALDDCVRRAAGEASNGPRIRTAVVEQCGLLDPSDAVEVAARGLLSRALEGHDEAYAAELVGVCVAYARYEASHNIRDGTAPRVVLCVPFKLLEDALDASSVSGCGFWWAQVLLFLAAAWPISEKSAAESEGMLADDYATLIAARLSRSLARSSTNSSGLGMEERRALLASVDACCAALENTAPSEDSVTRARDSWLAERLGRVNEDVYGTFTGRLHGIMTMGAKYLTNSRLLRIQLRDPVLRMQLVTQLYLVFYYLLRESIIGDQPSLGTKSTSKPDWASSAMSRVNHVLARVRKLVVSTPPNGPERLESLDELIKREANWSTWKKNGCALQSPISRLQNFVFIYLYLCLCLCLYLYLYLYRAASPGAANFIFHSRQEDYRTDTPKMTKRSGERYTPPTYAVLVKRAKLKADADSIKNEGTIENCCVKLADAVPSIEEFLRAYEVAQDPENSIEDEYHPKNDKVYCWRALRLVVTHHLAWFAEMQKADLDASSYAFHMSVVLHSCRTRDFSGCEEATGKARQDHYTKNANGPESIRESMTWHTDLAADNLRASDTPALV</sequence>
<dbReference type="GeneID" id="20226207"/>
<keyword evidence="1" id="KW-0472">Membrane</keyword>
<evidence type="ECO:0000313" key="2">
    <source>
        <dbReference type="EMBL" id="EGB04192.1"/>
    </source>
</evidence>
<dbReference type="RefSeq" id="XP_009041045.1">
    <property type="nucleotide sequence ID" value="XM_009042797.1"/>
</dbReference>
<name>F0YKV4_AURAN</name>
<accession>F0YKV4</accession>
<proteinExistence type="predicted"/>
<dbReference type="PANTHER" id="PTHR13265">
    <property type="entry name" value="THO COMPLEX SUBUNIT 1"/>
    <property type="match status" value="1"/>
</dbReference>
<keyword evidence="1" id="KW-0812">Transmembrane</keyword>
<feature type="transmembrane region" description="Helical" evidence="1">
    <location>
        <begin position="413"/>
        <end position="432"/>
    </location>
</feature>
<dbReference type="GO" id="GO:0000445">
    <property type="term" value="C:THO complex part of transcription export complex"/>
    <property type="evidence" value="ECO:0007669"/>
    <property type="project" value="TreeGrafter"/>
</dbReference>
<dbReference type="Pfam" id="PF11957">
    <property type="entry name" value="efThoc1"/>
    <property type="match status" value="1"/>
</dbReference>
<dbReference type="AlphaFoldDB" id="F0YKV4"/>
<dbReference type="InterPro" id="IPR021861">
    <property type="entry name" value="THO_THOC1"/>
</dbReference>
<dbReference type="KEGG" id="aaf:AURANDRAFT_67353"/>
<keyword evidence="1" id="KW-1133">Transmembrane helix</keyword>
<dbReference type="OrthoDB" id="10257415at2759"/>
<evidence type="ECO:0000313" key="3">
    <source>
        <dbReference type="Proteomes" id="UP000002729"/>
    </source>
</evidence>
<evidence type="ECO:0000256" key="1">
    <source>
        <dbReference type="SAM" id="Phobius"/>
    </source>
</evidence>
<protein>
    <submittedName>
        <fullName evidence="2">Uncharacterized protein</fullName>
    </submittedName>
</protein>
<dbReference type="eggNOG" id="KOG2491">
    <property type="taxonomic scope" value="Eukaryota"/>
</dbReference>
<keyword evidence="3" id="KW-1185">Reference proteome</keyword>
<dbReference type="PANTHER" id="PTHR13265:SF0">
    <property type="entry name" value="HPR1"/>
    <property type="match status" value="1"/>
</dbReference>
<gene>
    <name evidence="2" type="ORF">AURANDRAFT_67353</name>
</gene>
<reference evidence="2 3" key="1">
    <citation type="journal article" date="2011" name="Proc. Natl. Acad. Sci. U.S.A.">
        <title>Niche of harmful alga Aureococcus anophagefferens revealed through ecogenomics.</title>
        <authorList>
            <person name="Gobler C.J."/>
            <person name="Berry D.L."/>
            <person name="Dyhrman S.T."/>
            <person name="Wilhelm S.W."/>
            <person name="Salamov A."/>
            <person name="Lobanov A.V."/>
            <person name="Zhang Y."/>
            <person name="Collier J.L."/>
            <person name="Wurch L.L."/>
            <person name="Kustka A.B."/>
            <person name="Dill B.D."/>
            <person name="Shah M."/>
            <person name="VerBerkmoes N.C."/>
            <person name="Kuo A."/>
            <person name="Terry A."/>
            <person name="Pangilinan J."/>
            <person name="Lindquist E.A."/>
            <person name="Lucas S."/>
            <person name="Paulsen I.T."/>
            <person name="Hattenrath-Lehmann T.K."/>
            <person name="Talmage S.C."/>
            <person name="Walker E.A."/>
            <person name="Koch F."/>
            <person name="Burson A.M."/>
            <person name="Marcoval M.A."/>
            <person name="Tang Y.Z."/>
            <person name="Lecleir G.R."/>
            <person name="Coyne K.J."/>
            <person name="Berg G.M."/>
            <person name="Bertrand E.M."/>
            <person name="Saito M.A."/>
            <person name="Gladyshev V.N."/>
            <person name="Grigoriev I.V."/>
        </authorList>
    </citation>
    <scope>NUCLEOTIDE SEQUENCE [LARGE SCALE GENOMIC DNA]</scope>
    <source>
        <strain evidence="3">CCMP 1984</strain>
    </source>
</reference>
<dbReference type="InParanoid" id="F0YKV4"/>